<keyword evidence="5" id="KW-0677">Repeat</keyword>
<dbReference type="InterPro" id="IPR000720">
    <property type="entry name" value="PHM/PAL"/>
</dbReference>
<evidence type="ECO:0000256" key="2">
    <source>
        <dbReference type="ARBA" id="ARBA00012343"/>
    </source>
</evidence>
<evidence type="ECO:0000313" key="9">
    <source>
        <dbReference type="EMBL" id="SVA30164.1"/>
    </source>
</evidence>
<name>A0A381UQB2_9ZZZZ</name>
<evidence type="ECO:0000256" key="6">
    <source>
        <dbReference type="ARBA" id="ARBA00023157"/>
    </source>
</evidence>
<dbReference type="Pfam" id="PF01436">
    <property type="entry name" value="NHL"/>
    <property type="match status" value="1"/>
</dbReference>
<dbReference type="PANTHER" id="PTHR10680:SF38">
    <property type="entry name" value="BLL1368 PROTEIN"/>
    <property type="match status" value="1"/>
</dbReference>
<keyword evidence="7" id="KW-0325">Glycoprotein</keyword>
<proteinExistence type="predicted"/>
<dbReference type="Gene3D" id="2.120.10.30">
    <property type="entry name" value="TolB, C-terminal domain"/>
    <property type="match status" value="1"/>
</dbReference>
<organism evidence="9">
    <name type="scientific">marine metagenome</name>
    <dbReference type="NCBI Taxonomy" id="408172"/>
    <lineage>
        <taxon>unclassified sequences</taxon>
        <taxon>metagenomes</taxon>
        <taxon>ecological metagenomes</taxon>
    </lineage>
</organism>
<dbReference type="CDD" id="cd14958">
    <property type="entry name" value="NHL_PAL_like"/>
    <property type="match status" value="1"/>
</dbReference>
<dbReference type="Pfam" id="PF06739">
    <property type="entry name" value="SBBP"/>
    <property type="match status" value="1"/>
</dbReference>
<dbReference type="EMBL" id="UINC01006880">
    <property type="protein sequence ID" value="SVA30164.1"/>
    <property type="molecule type" value="Genomic_DNA"/>
</dbReference>
<evidence type="ECO:0000256" key="5">
    <source>
        <dbReference type="ARBA" id="ARBA00022737"/>
    </source>
</evidence>
<dbReference type="AlphaFoldDB" id="A0A381UQB2"/>
<dbReference type="InterPro" id="IPR001258">
    <property type="entry name" value="NHL_repeat"/>
</dbReference>
<dbReference type="EC" id="4.3.2.5" evidence="2"/>
<dbReference type="GO" id="GO:0004598">
    <property type="term" value="F:peptidylamidoglycolate lyase activity"/>
    <property type="evidence" value="ECO:0007669"/>
    <property type="project" value="UniProtKB-EC"/>
</dbReference>
<dbReference type="GO" id="GO:0046872">
    <property type="term" value="F:metal ion binding"/>
    <property type="evidence" value="ECO:0007669"/>
    <property type="project" value="UniProtKB-KW"/>
</dbReference>
<dbReference type="GO" id="GO:0006518">
    <property type="term" value="P:peptide metabolic process"/>
    <property type="evidence" value="ECO:0007669"/>
    <property type="project" value="InterPro"/>
</dbReference>
<keyword evidence="6" id="KW-1015">Disulfide bond</keyword>
<evidence type="ECO:0000256" key="1">
    <source>
        <dbReference type="ARBA" id="ARBA00001947"/>
    </source>
</evidence>
<keyword evidence="3" id="KW-0479">Metal-binding</keyword>
<evidence type="ECO:0000256" key="7">
    <source>
        <dbReference type="ARBA" id="ARBA00023180"/>
    </source>
</evidence>
<comment type="cofactor">
    <cofactor evidence="1">
        <name>Zn(2+)</name>
        <dbReference type="ChEBI" id="CHEBI:29105"/>
    </cofactor>
</comment>
<dbReference type="PANTHER" id="PTHR10680">
    <property type="entry name" value="PEPTIDYL-GLYCINE ALPHA-AMIDATING MONOOXYGENASE"/>
    <property type="match status" value="1"/>
</dbReference>
<keyword evidence="4" id="KW-0732">Signal</keyword>
<sequence>MSDDIENQEYGLPRSGHETRIDGPVVLGEGEFRYEISGENWGRLPDGWNYREATAVAVDKQDRVYVFNRGTCPIVVFDPNGNMVDSWGQGIFNNPHGISVDLNGNLFCVDSGDSTVRKFTPEGELLMTIGEANQPSPPMSGNPFNAPTHVATDPLSGEIYVADGYSNARVHKFSPNGELMFSWGESGTDEGQFNIVHNIATDSSGQVYVADRENHRIQIFGSDGQYRNQWVNLSRAATIYVDTRRDRDLVYIGEYFGGIGTNHIATDLGPRVTIMNTDGRVVGRVGTESYGSQSGRFFSPHGIAVDSEGNIYVAEVSHSDYGRIWRVSDELRSMQKMVRLT</sequence>
<dbReference type="PROSITE" id="PS51125">
    <property type="entry name" value="NHL"/>
    <property type="match status" value="2"/>
</dbReference>
<gene>
    <name evidence="9" type="ORF">METZ01_LOCUS83018</name>
</gene>
<keyword evidence="8" id="KW-0456">Lyase</keyword>
<protein>
    <recommendedName>
        <fullName evidence="2">peptidylamidoglycolate lyase</fullName>
        <ecNumber evidence="2">4.3.2.5</ecNumber>
    </recommendedName>
</protein>
<dbReference type="PRINTS" id="PR00790">
    <property type="entry name" value="PAMONOXGNASE"/>
</dbReference>
<dbReference type="InterPro" id="IPR011042">
    <property type="entry name" value="6-blade_b-propeller_TolB-like"/>
</dbReference>
<evidence type="ECO:0000256" key="3">
    <source>
        <dbReference type="ARBA" id="ARBA00022723"/>
    </source>
</evidence>
<dbReference type="SUPFAM" id="SSF101898">
    <property type="entry name" value="NHL repeat"/>
    <property type="match status" value="1"/>
</dbReference>
<accession>A0A381UQB2</accession>
<reference evidence="9" key="1">
    <citation type="submission" date="2018-05" db="EMBL/GenBank/DDBJ databases">
        <authorList>
            <person name="Lanie J.A."/>
            <person name="Ng W.-L."/>
            <person name="Kazmierczak K.M."/>
            <person name="Andrzejewski T.M."/>
            <person name="Davidsen T.M."/>
            <person name="Wayne K.J."/>
            <person name="Tettelin H."/>
            <person name="Glass J.I."/>
            <person name="Rusch D."/>
            <person name="Podicherti R."/>
            <person name="Tsui H.-C.T."/>
            <person name="Winkler M.E."/>
        </authorList>
    </citation>
    <scope>NUCLEOTIDE SEQUENCE</scope>
</reference>
<dbReference type="InterPro" id="IPR010620">
    <property type="entry name" value="SBBP_repeat"/>
</dbReference>
<dbReference type="GO" id="GO:0016020">
    <property type="term" value="C:membrane"/>
    <property type="evidence" value="ECO:0007669"/>
    <property type="project" value="InterPro"/>
</dbReference>
<evidence type="ECO:0000256" key="8">
    <source>
        <dbReference type="ARBA" id="ARBA00023239"/>
    </source>
</evidence>
<evidence type="ECO:0000256" key="4">
    <source>
        <dbReference type="ARBA" id="ARBA00022729"/>
    </source>
</evidence>